<dbReference type="InterPro" id="IPR022114">
    <property type="entry name" value="DMRT1-like"/>
</dbReference>
<dbReference type="Ensembl" id="ENSDNVT00000011702.1">
    <property type="protein sequence ID" value="ENSDNVP00000009744.1"/>
    <property type="gene ID" value="ENSDNVG00000006880.1"/>
</dbReference>
<protein>
    <submittedName>
        <fullName evidence="2">Uncharacterized protein</fullName>
    </submittedName>
</protein>
<evidence type="ECO:0000313" key="3">
    <source>
        <dbReference type="Proteomes" id="UP000694423"/>
    </source>
</evidence>
<dbReference type="Proteomes" id="UP000694423">
    <property type="component" value="Unplaced"/>
</dbReference>
<dbReference type="Pfam" id="PF12374">
    <property type="entry name" value="Dmrt1"/>
    <property type="match status" value="1"/>
</dbReference>
<feature type="region of interest" description="Disordered" evidence="1">
    <location>
        <begin position="1"/>
        <end position="36"/>
    </location>
</feature>
<proteinExistence type="predicted"/>
<evidence type="ECO:0000313" key="2">
    <source>
        <dbReference type="Ensembl" id="ENSDNVP00000009744.1"/>
    </source>
</evidence>
<reference evidence="2" key="1">
    <citation type="submission" date="2025-08" db="UniProtKB">
        <authorList>
            <consortium name="Ensembl"/>
        </authorList>
    </citation>
    <scope>IDENTIFICATION</scope>
</reference>
<sequence>AWRNTRCRAPSLSSRPQVALRRQQAQEEELGISHPVPLPSATELFVKKEGSGGSSCLLWESGSPPHAAGTAATAAGTPSGKALREARATAPWRGLV</sequence>
<accession>A0A8C4JHW1</accession>
<reference evidence="2" key="2">
    <citation type="submission" date="2025-09" db="UniProtKB">
        <authorList>
            <consortium name="Ensembl"/>
        </authorList>
    </citation>
    <scope>IDENTIFICATION</scope>
</reference>
<name>A0A8C4JHW1_DRONO</name>
<feature type="region of interest" description="Disordered" evidence="1">
    <location>
        <begin position="62"/>
        <end position="96"/>
    </location>
</feature>
<dbReference type="AlphaFoldDB" id="A0A8C4JHW1"/>
<organism evidence="2 3">
    <name type="scientific">Dromaius novaehollandiae</name>
    <name type="common">Emu</name>
    <dbReference type="NCBI Taxonomy" id="8790"/>
    <lineage>
        <taxon>Eukaryota</taxon>
        <taxon>Metazoa</taxon>
        <taxon>Chordata</taxon>
        <taxon>Craniata</taxon>
        <taxon>Vertebrata</taxon>
        <taxon>Euteleostomi</taxon>
        <taxon>Archelosauria</taxon>
        <taxon>Archosauria</taxon>
        <taxon>Dinosauria</taxon>
        <taxon>Saurischia</taxon>
        <taxon>Theropoda</taxon>
        <taxon>Coelurosauria</taxon>
        <taxon>Aves</taxon>
        <taxon>Palaeognathae</taxon>
        <taxon>Casuariiformes</taxon>
        <taxon>Dromaiidae</taxon>
        <taxon>Dromaius</taxon>
    </lineage>
</organism>
<keyword evidence="3" id="KW-1185">Reference proteome</keyword>
<evidence type="ECO:0000256" key="1">
    <source>
        <dbReference type="SAM" id="MobiDB-lite"/>
    </source>
</evidence>
<feature type="compositionally biased region" description="Low complexity" evidence="1">
    <location>
        <begin position="62"/>
        <end position="80"/>
    </location>
</feature>